<dbReference type="Gene3D" id="1.20.58.2220">
    <property type="entry name" value="Formin, FH2 domain"/>
    <property type="match status" value="1"/>
</dbReference>
<accession>A0A0A9FWA8</accession>
<dbReference type="EMBL" id="GBRH01185278">
    <property type="protein sequence ID" value="JAE12618.1"/>
    <property type="molecule type" value="Transcribed_RNA"/>
</dbReference>
<dbReference type="PANTHER" id="PTHR23213:SF177">
    <property type="entry name" value="FORMIN-LIKE PROTEIN 11"/>
    <property type="match status" value="1"/>
</dbReference>
<dbReference type="PANTHER" id="PTHR23213">
    <property type="entry name" value="FORMIN-RELATED"/>
    <property type="match status" value="1"/>
</dbReference>
<dbReference type="SUPFAM" id="SSF101447">
    <property type="entry name" value="Formin homology 2 domain (FH2 domain)"/>
    <property type="match status" value="1"/>
</dbReference>
<sequence>MRSFQTYAANTMQQLKLGEGQVLLNVRELTEYYHGEVGKDESNLLHIFVITRDFLGSLDRVCRDIRGSKHKQPLNLVLPLR</sequence>
<evidence type="ECO:0000313" key="1">
    <source>
        <dbReference type="EMBL" id="JAE12618.1"/>
    </source>
</evidence>
<organism evidence="1">
    <name type="scientific">Arundo donax</name>
    <name type="common">Giant reed</name>
    <name type="synonym">Donax arundinaceus</name>
    <dbReference type="NCBI Taxonomy" id="35708"/>
    <lineage>
        <taxon>Eukaryota</taxon>
        <taxon>Viridiplantae</taxon>
        <taxon>Streptophyta</taxon>
        <taxon>Embryophyta</taxon>
        <taxon>Tracheophyta</taxon>
        <taxon>Spermatophyta</taxon>
        <taxon>Magnoliopsida</taxon>
        <taxon>Liliopsida</taxon>
        <taxon>Poales</taxon>
        <taxon>Poaceae</taxon>
        <taxon>PACMAD clade</taxon>
        <taxon>Arundinoideae</taxon>
        <taxon>Arundineae</taxon>
        <taxon>Arundo</taxon>
    </lineage>
</organism>
<dbReference type="AlphaFoldDB" id="A0A0A9FWA8"/>
<evidence type="ECO:0008006" key="2">
    <source>
        <dbReference type="Google" id="ProtNLM"/>
    </source>
</evidence>
<dbReference type="GO" id="GO:0045010">
    <property type="term" value="P:actin nucleation"/>
    <property type="evidence" value="ECO:0007669"/>
    <property type="project" value="InterPro"/>
</dbReference>
<reference evidence="1" key="1">
    <citation type="submission" date="2014-09" db="EMBL/GenBank/DDBJ databases">
        <authorList>
            <person name="Magalhaes I.L.F."/>
            <person name="Oliveira U."/>
            <person name="Santos F.R."/>
            <person name="Vidigal T.H.D.A."/>
            <person name="Brescovit A.D."/>
            <person name="Santos A.J."/>
        </authorList>
    </citation>
    <scope>NUCLEOTIDE SEQUENCE</scope>
    <source>
        <tissue evidence="1">Shoot tissue taken approximately 20 cm above the soil surface</tissue>
    </source>
</reference>
<dbReference type="InterPro" id="IPR027643">
    <property type="entry name" value="Formin-like_plant"/>
</dbReference>
<proteinExistence type="predicted"/>
<name>A0A0A9FWA8_ARUDO</name>
<dbReference type="GO" id="GO:0051015">
    <property type="term" value="F:actin filament binding"/>
    <property type="evidence" value="ECO:0007669"/>
    <property type="project" value="InterPro"/>
</dbReference>
<dbReference type="InterPro" id="IPR042201">
    <property type="entry name" value="FH2_Formin_sf"/>
</dbReference>
<reference evidence="1" key="2">
    <citation type="journal article" date="2015" name="Data Brief">
        <title>Shoot transcriptome of the giant reed, Arundo donax.</title>
        <authorList>
            <person name="Barrero R.A."/>
            <person name="Guerrero F.D."/>
            <person name="Moolhuijzen P."/>
            <person name="Goolsby J.A."/>
            <person name="Tidwell J."/>
            <person name="Bellgard S.E."/>
            <person name="Bellgard M.I."/>
        </authorList>
    </citation>
    <scope>NUCLEOTIDE SEQUENCE</scope>
    <source>
        <tissue evidence="1">Shoot tissue taken approximately 20 cm above the soil surface</tissue>
    </source>
</reference>
<protein>
    <recommendedName>
        <fullName evidence="2">FH2 domain-containing protein</fullName>
    </recommendedName>
</protein>